<dbReference type="InterPro" id="IPR036397">
    <property type="entry name" value="RNaseH_sf"/>
</dbReference>
<dbReference type="PANTHER" id="PTHR46889:SF4">
    <property type="entry name" value="TRANSPOSASE INSO FOR INSERTION SEQUENCE ELEMENT IS911B-RELATED"/>
    <property type="match status" value="1"/>
</dbReference>
<dbReference type="AlphaFoldDB" id="A0A7Z0SDD2"/>
<proteinExistence type="predicted"/>
<accession>A0A7Z0SDD2</accession>
<reference evidence="2 3" key="1">
    <citation type="submission" date="2020-05" db="EMBL/GenBank/DDBJ databases">
        <title>Horizontal transmission and recombination maintain forever young bacterial symbiont genomes.</title>
        <authorList>
            <person name="Russell S.L."/>
            <person name="Pepper-Tunick E."/>
            <person name="Svedberg J."/>
            <person name="Byrne A."/>
            <person name="Ruelas Castillo J."/>
            <person name="Vollmers C."/>
            <person name="Beinart R.A."/>
            <person name="Corbett-Detig R."/>
        </authorList>
    </citation>
    <scope>NUCLEOTIDE SEQUENCE [LARGE SCALE GENOMIC DNA]</scope>
    <source>
        <strain evidence="2">4727-3</strain>
    </source>
</reference>
<dbReference type="Proteomes" id="UP000537890">
    <property type="component" value="Unassembled WGS sequence"/>
</dbReference>
<dbReference type="GO" id="GO:0015074">
    <property type="term" value="P:DNA integration"/>
    <property type="evidence" value="ECO:0007669"/>
    <property type="project" value="InterPro"/>
</dbReference>
<feature type="domain" description="Integrase catalytic" evidence="1">
    <location>
        <begin position="1"/>
        <end position="103"/>
    </location>
</feature>
<dbReference type="InterPro" id="IPR012337">
    <property type="entry name" value="RNaseH-like_sf"/>
</dbReference>
<dbReference type="PROSITE" id="PS50994">
    <property type="entry name" value="INTEGRASE"/>
    <property type="match status" value="1"/>
</dbReference>
<evidence type="ECO:0000259" key="1">
    <source>
        <dbReference type="PROSITE" id="PS50994"/>
    </source>
</evidence>
<protein>
    <submittedName>
        <fullName evidence="2">Transposase</fullName>
    </submittedName>
</protein>
<dbReference type="PANTHER" id="PTHR46889">
    <property type="entry name" value="TRANSPOSASE INSF FOR INSERTION SEQUENCE IS3B-RELATED"/>
    <property type="match status" value="1"/>
</dbReference>
<organism evidence="2 3">
    <name type="scientific">Candidatus Methanofishera endochildressiae</name>
    <dbReference type="NCBI Taxonomy" id="2738884"/>
    <lineage>
        <taxon>Bacteria</taxon>
        <taxon>Pseudomonadati</taxon>
        <taxon>Pseudomonadota</taxon>
        <taxon>Gammaproteobacteria</taxon>
        <taxon>Candidatus Methanofishera</taxon>
    </lineage>
</organism>
<dbReference type="EMBL" id="JACCHS010000016">
    <property type="protein sequence ID" value="NYT46567.1"/>
    <property type="molecule type" value="Genomic_DNA"/>
</dbReference>
<dbReference type="Gene3D" id="3.30.420.10">
    <property type="entry name" value="Ribonuclease H-like superfamily/Ribonuclease H"/>
    <property type="match status" value="1"/>
</dbReference>
<dbReference type="Pfam" id="PF13683">
    <property type="entry name" value="rve_3"/>
    <property type="match status" value="1"/>
</dbReference>
<evidence type="ECO:0000313" key="2">
    <source>
        <dbReference type="EMBL" id="NYT46567.1"/>
    </source>
</evidence>
<dbReference type="GO" id="GO:0003676">
    <property type="term" value="F:nucleic acid binding"/>
    <property type="evidence" value="ECO:0007669"/>
    <property type="project" value="InterPro"/>
</dbReference>
<dbReference type="InterPro" id="IPR050900">
    <property type="entry name" value="Transposase_IS3/IS150/IS904"/>
</dbReference>
<comment type="caution">
    <text evidence="2">The sequence shown here is derived from an EMBL/GenBank/DDBJ whole genome shotgun (WGS) entry which is preliminary data.</text>
</comment>
<name>A0A7Z0SDD2_9GAMM</name>
<evidence type="ECO:0000313" key="3">
    <source>
        <dbReference type="Proteomes" id="UP000537890"/>
    </source>
</evidence>
<dbReference type="InterPro" id="IPR001584">
    <property type="entry name" value="Integrase_cat-core"/>
</dbReference>
<gene>
    <name evidence="2" type="ORF">H0A75_01610</name>
</gene>
<dbReference type="SUPFAM" id="SSF53098">
    <property type="entry name" value="Ribonuclease H-like"/>
    <property type="match status" value="1"/>
</dbReference>
<sequence length="110" mass="13132">MDRYGVSRIFNTNQGSQFISKAFTNVLKQHDTRISIDGKGSWIDNVFIERLCRSVKYEEVYLHTYESLTQARKSLEKYFEFYNRKRKHQTLKVKPDEVYYANLPVRQQAA</sequence>